<dbReference type="OrthoDB" id="1744952at2759"/>
<protein>
    <recommendedName>
        <fullName evidence="1">DNA helicase</fullName>
        <ecNumber evidence="1">3.6.4.12</ecNumber>
    </recommendedName>
</protein>
<feature type="compositionally biased region" description="Basic and acidic residues" evidence="6">
    <location>
        <begin position="278"/>
        <end position="289"/>
    </location>
</feature>
<dbReference type="GO" id="GO:0000727">
    <property type="term" value="P:double-strand break repair via break-induced replication"/>
    <property type="evidence" value="ECO:0007669"/>
    <property type="project" value="TreeGrafter"/>
</dbReference>
<evidence type="ECO:0000256" key="6">
    <source>
        <dbReference type="SAM" id="MobiDB-lite"/>
    </source>
</evidence>
<dbReference type="SMART" id="SM00350">
    <property type="entry name" value="MCM"/>
    <property type="match status" value="1"/>
</dbReference>
<dbReference type="GO" id="GO:0005524">
    <property type="term" value="F:ATP binding"/>
    <property type="evidence" value="ECO:0007669"/>
    <property type="project" value="UniProtKB-KW"/>
</dbReference>
<feature type="region of interest" description="Disordered" evidence="6">
    <location>
        <begin position="234"/>
        <end position="309"/>
    </location>
</feature>
<evidence type="ECO:0000256" key="1">
    <source>
        <dbReference type="ARBA" id="ARBA00012551"/>
    </source>
</evidence>
<dbReference type="Proteomes" id="UP001165082">
    <property type="component" value="Unassembled WGS sequence"/>
</dbReference>
<dbReference type="GO" id="GO:0042555">
    <property type="term" value="C:MCM complex"/>
    <property type="evidence" value="ECO:0007669"/>
    <property type="project" value="TreeGrafter"/>
</dbReference>
<dbReference type="AlphaFoldDB" id="A0A9W6ZE12"/>
<dbReference type="Pfam" id="PF17855">
    <property type="entry name" value="MCM_lid"/>
    <property type="match status" value="1"/>
</dbReference>
<name>A0A9W6ZE12_9STRA</name>
<dbReference type="InterPro" id="IPR027417">
    <property type="entry name" value="P-loop_NTPase"/>
</dbReference>
<dbReference type="PROSITE" id="PS00847">
    <property type="entry name" value="MCM_1"/>
    <property type="match status" value="1"/>
</dbReference>
<evidence type="ECO:0000256" key="5">
    <source>
        <dbReference type="RuleBase" id="RU004070"/>
    </source>
</evidence>
<evidence type="ECO:0000256" key="2">
    <source>
        <dbReference type="ARBA" id="ARBA00022741"/>
    </source>
</evidence>
<sequence>MRDNETGEYVVEAGALMLADNGICCIDEFDKMDPGDQVAIHEAMEQQTISITKAGIQATLNARASILAAANPVYGRYDRGKTLKANVNLSAPILSRFDLFFVVLDEMDDLNDFRIANHIIDVHCRRETQVQPPFTTAQLQRYIRFARSLNPTITPESQERLVECYRMLRQGDSMGSNRTAYRITVRQLESMVRLSEALARLHCDDEVKPAYVSEAFRLLKQSIIHVDTEDVTFEEDEAAKAAQGDDRTGEYEDEGTGEEEEAGTMDVEGDAEAQEDNQENKENDAKRNDAAPAEAPSTPAPLKKKAPKTKISFEMYQQISNAIATMVRRREDNNTTVTWNHFS</sequence>
<dbReference type="Gene3D" id="3.40.50.300">
    <property type="entry name" value="P-loop containing nucleotide triphosphate hydrolases"/>
    <property type="match status" value="1"/>
</dbReference>
<dbReference type="GO" id="GO:0005634">
    <property type="term" value="C:nucleus"/>
    <property type="evidence" value="ECO:0007669"/>
    <property type="project" value="TreeGrafter"/>
</dbReference>
<keyword evidence="9" id="KW-1185">Reference proteome</keyword>
<dbReference type="PANTHER" id="PTHR11630:SF43">
    <property type="entry name" value="DNA REPLICATION LICENSING FACTOR MCM6"/>
    <property type="match status" value="1"/>
</dbReference>
<dbReference type="PROSITE" id="PS50051">
    <property type="entry name" value="MCM_2"/>
    <property type="match status" value="1"/>
</dbReference>
<gene>
    <name evidence="8" type="ORF">TrRE_jg7582</name>
</gene>
<proteinExistence type="inferred from homology"/>
<dbReference type="InterPro" id="IPR018525">
    <property type="entry name" value="MCM_CS"/>
</dbReference>
<evidence type="ECO:0000256" key="4">
    <source>
        <dbReference type="ARBA" id="ARBA00023125"/>
    </source>
</evidence>
<evidence type="ECO:0000259" key="7">
    <source>
        <dbReference type="PROSITE" id="PS50051"/>
    </source>
</evidence>
<comment type="similarity">
    <text evidence="5">Belongs to the MCM family.</text>
</comment>
<feature type="compositionally biased region" description="Low complexity" evidence="6">
    <location>
        <begin position="290"/>
        <end position="301"/>
    </location>
</feature>
<dbReference type="PRINTS" id="PR01657">
    <property type="entry name" value="MCMFAMILY"/>
</dbReference>
<dbReference type="EMBL" id="BRXZ01002030">
    <property type="protein sequence ID" value="GMH52677.1"/>
    <property type="molecule type" value="Genomic_DNA"/>
</dbReference>
<dbReference type="EC" id="3.6.4.12" evidence="1"/>
<comment type="caution">
    <text evidence="8">The sequence shown here is derived from an EMBL/GenBank/DDBJ whole genome shotgun (WGS) entry which is preliminary data.</text>
</comment>
<dbReference type="GO" id="GO:0003697">
    <property type="term" value="F:single-stranded DNA binding"/>
    <property type="evidence" value="ECO:0007669"/>
    <property type="project" value="TreeGrafter"/>
</dbReference>
<keyword evidence="4 5" id="KW-0238">DNA-binding</keyword>
<evidence type="ECO:0000256" key="3">
    <source>
        <dbReference type="ARBA" id="ARBA00022840"/>
    </source>
</evidence>
<feature type="compositionally biased region" description="Acidic residues" evidence="6">
    <location>
        <begin position="251"/>
        <end position="277"/>
    </location>
</feature>
<evidence type="ECO:0000313" key="9">
    <source>
        <dbReference type="Proteomes" id="UP001165082"/>
    </source>
</evidence>
<reference evidence="8" key="1">
    <citation type="submission" date="2022-07" db="EMBL/GenBank/DDBJ databases">
        <title>Genome analysis of Parmales, a sister group of diatoms, reveals the evolutionary specialization of diatoms from phago-mixotrophs to photoautotrophs.</title>
        <authorList>
            <person name="Ban H."/>
            <person name="Sato S."/>
            <person name="Yoshikawa S."/>
            <person name="Kazumasa Y."/>
            <person name="Nakamura Y."/>
            <person name="Ichinomiya M."/>
            <person name="Saitoh K."/>
            <person name="Sato N."/>
            <person name="Blanc-Mathieu R."/>
            <person name="Endo H."/>
            <person name="Kuwata A."/>
            <person name="Ogata H."/>
        </authorList>
    </citation>
    <scope>NUCLEOTIDE SEQUENCE</scope>
</reference>
<keyword evidence="3 5" id="KW-0067">ATP-binding</keyword>
<organism evidence="8 9">
    <name type="scientific">Triparma retinervis</name>
    <dbReference type="NCBI Taxonomy" id="2557542"/>
    <lineage>
        <taxon>Eukaryota</taxon>
        <taxon>Sar</taxon>
        <taxon>Stramenopiles</taxon>
        <taxon>Ochrophyta</taxon>
        <taxon>Bolidophyceae</taxon>
        <taxon>Parmales</taxon>
        <taxon>Triparmaceae</taxon>
        <taxon>Triparma</taxon>
    </lineage>
</organism>
<accession>A0A9W6ZE12</accession>
<dbReference type="GO" id="GO:1902969">
    <property type="term" value="P:mitotic DNA replication"/>
    <property type="evidence" value="ECO:0007669"/>
    <property type="project" value="TreeGrafter"/>
</dbReference>
<dbReference type="InterPro" id="IPR031327">
    <property type="entry name" value="MCM"/>
</dbReference>
<dbReference type="SUPFAM" id="SSF52540">
    <property type="entry name" value="P-loop containing nucleoside triphosphate hydrolases"/>
    <property type="match status" value="1"/>
</dbReference>
<dbReference type="PANTHER" id="PTHR11630">
    <property type="entry name" value="DNA REPLICATION LICENSING FACTOR MCM FAMILY MEMBER"/>
    <property type="match status" value="1"/>
</dbReference>
<evidence type="ECO:0000313" key="8">
    <source>
        <dbReference type="EMBL" id="GMH52677.1"/>
    </source>
</evidence>
<dbReference type="GO" id="GO:1990518">
    <property type="term" value="F:single-stranded 3'-5' DNA helicase activity"/>
    <property type="evidence" value="ECO:0007669"/>
    <property type="project" value="TreeGrafter"/>
</dbReference>
<dbReference type="InterPro" id="IPR001208">
    <property type="entry name" value="MCM_dom"/>
</dbReference>
<keyword evidence="2 5" id="KW-0547">Nucleotide-binding</keyword>
<dbReference type="InterPro" id="IPR041562">
    <property type="entry name" value="MCM_lid"/>
</dbReference>
<dbReference type="Pfam" id="PF00493">
    <property type="entry name" value="MCM"/>
    <property type="match status" value="1"/>
</dbReference>
<feature type="domain" description="MCM C-terminal AAA(+) ATPase" evidence="7">
    <location>
        <begin position="1"/>
        <end position="119"/>
    </location>
</feature>